<dbReference type="Proteomes" id="UP001157017">
    <property type="component" value="Unassembled WGS sequence"/>
</dbReference>
<evidence type="ECO:0000313" key="3">
    <source>
        <dbReference type="Proteomes" id="UP001157017"/>
    </source>
</evidence>
<proteinExistence type="predicted"/>
<feature type="region of interest" description="Disordered" evidence="1">
    <location>
        <begin position="90"/>
        <end position="135"/>
    </location>
</feature>
<feature type="compositionally biased region" description="Low complexity" evidence="1">
    <location>
        <begin position="103"/>
        <end position="123"/>
    </location>
</feature>
<reference evidence="3" key="1">
    <citation type="journal article" date="2019" name="Int. J. Syst. Evol. Microbiol.">
        <title>The Global Catalogue of Microorganisms (GCM) 10K type strain sequencing project: providing services to taxonomists for standard genome sequencing and annotation.</title>
        <authorList>
            <consortium name="The Broad Institute Genomics Platform"/>
            <consortium name="The Broad Institute Genome Sequencing Center for Infectious Disease"/>
            <person name="Wu L."/>
            <person name="Ma J."/>
        </authorList>
    </citation>
    <scope>NUCLEOTIDE SEQUENCE [LARGE SCALE GENOMIC DNA]</scope>
    <source>
        <strain evidence="3">NBRC 108730</strain>
    </source>
</reference>
<protein>
    <submittedName>
        <fullName evidence="2">Uncharacterized protein</fullName>
    </submittedName>
</protein>
<evidence type="ECO:0000313" key="2">
    <source>
        <dbReference type="EMBL" id="GMA87035.1"/>
    </source>
</evidence>
<gene>
    <name evidence="2" type="ORF">GCM10025868_22850</name>
</gene>
<comment type="caution">
    <text evidence="2">The sequence shown here is derived from an EMBL/GenBank/DDBJ whole genome shotgun (WGS) entry which is preliminary data.</text>
</comment>
<evidence type="ECO:0000256" key="1">
    <source>
        <dbReference type="SAM" id="MobiDB-lite"/>
    </source>
</evidence>
<keyword evidence="3" id="KW-1185">Reference proteome</keyword>
<sequence>MVGRHDEVAGLDVAVDEAGGVGGVQRVGGLLQQRHGGRGRHRAVAGQQRRERLAGHELHDEVGGAVVLAVVVDLRDARVAERRRVPGLGAEPAEEPLVGGVLAAQQATATTRPSTSSSARQTSPMPPPAIGEVST</sequence>
<name>A0ABQ6JIH5_9ACTN</name>
<dbReference type="EMBL" id="BSUZ01000001">
    <property type="protein sequence ID" value="GMA87035.1"/>
    <property type="molecule type" value="Genomic_DNA"/>
</dbReference>
<accession>A0ABQ6JIH5</accession>
<organism evidence="2 3">
    <name type="scientific">Angustibacter aerolatus</name>
    <dbReference type="NCBI Taxonomy" id="1162965"/>
    <lineage>
        <taxon>Bacteria</taxon>
        <taxon>Bacillati</taxon>
        <taxon>Actinomycetota</taxon>
        <taxon>Actinomycetes</taxon>
        <taxon>Kineosporiales</taxon>
        <taxon>Kineosporiaceae</taxon>
    </lineage>
</organism>